<keyword evidence="3" id="KW-1185">Reference proteome</keyword>
<evidence type="ECO:0000313" key="2">
    <source>
        <dbReference type="EMBL" id="KHN88212.1"/>
    </source>
</evidence>
<dbReference type="PANTHER" id="PTHR22943">
    <property type="entry name" value="7-TRANSMEMBRANE DOMAIN RECEPTOR C.ELEGANS"/>
    <property type="match status" value="1"/>
</dbReference>
<evidence type="ECO:0008006" key="4">
    <source>
        <dbReference type="Google" id="ProtNLM"/>
    </source>
</evidence>
<gene>
    <name evidence="2" type="ORF">Tcan_09446</name>
</gene>
<dbReference type="PANTHER" id="PTHR22943:SF248">
    <property type="entry name" value="SEVEN TM RECEPTOR"/>
    <property type="match status" value="1"/>
</dbReference>
<feature type="transmembrane region" description="Helical" evidence="1">
    <location>
        <begin position="239"/>
        <end position="263"/>
    </location>
</feature>
<dbReference type="Pfam" id="PF10326">
    <property type="entry name" value="7TM_GPCR_Str"/>
    <property type="match status" value="1"/>
</dbReference>
<comment type="caution">
    <text evidence="2">The sequence shown here is derived from an EMBL/GenBank/DDBJ whole genome shotgun (WGS) entry which is preliminary data.</text>
</comment>
<feature type="transmembrane region" description="Helical" evidence="1">
    <location>
        <begin position="190"/>
        <end position="212"/>
    </location>
</feature>
<dbReference type="AlphaFoldDB" id="A0A0B2W3N7"/>
<feature type="transmembrane region" description="Helical" evidence="1">
    <location>
        <begin position="12"/>
        <end position="32"/>
    </location>
</feature>
<evidence type="ECO:0000313" key="3">
    <source>
        <dbReference type="Proteomes" id="UP000031036"/>
    </source>
</evidence>
<dbReference type="InterPro" id="IPR019428">
    <property type="entry name" value="7TM_GPCR_serpentine_rcpt_Str"/>
</dbReference>
<feature type="transmembrane region" description="Helical" evidence="1">
    <location>
        <begin position="140"/>
        <end position="164"/>
    </location>
</feature>
<dbReference type="Gene3D" id="1.20.1070.10">
    <property type="entry name" value="Rhodopsin 7-helix transmembrane proteins"/>
    <property type="match status" value="1"/>
</dbReference>
<keyword evidence="1" id="KW-0812">Transmembrane</keyword>
<protein>
    <recommendedName>
        <fullName evidence="4">G protein-coupled receptor</fullName>
    </recommendedName>
</protein>
<reference evidence="2" key="1">
    <citation type="submission" date="2014-11" db="EMBL/GenBank/DDBJ databases">
        <title>Genetic blueprint of the zoonotic pathogen Toxocara canis.</title>
        <authorList>
            <person name="Zhu X.-Q."/>
            <person name="Korhonen P.K."/>
            <person name="Cai H."/>
            <person name="Young N.D."/>
            <person name="Nejsum P."/>
            <person name="von Samson-Himmelstjerna G."/>
            <person name="Boag P.R."/>
            <person name="Tan P."/>
            <person name="Li Q."/>
            <person name="Min J."/>
            <person name="Yang Y."/>
            <person name="Wang X."/>
            <person name="Fang X."/>
            <person name="Hall R.S."/>
            <person name="Hofmann A."/>
            <person name="Sternberg P.W."/>
            <person name="Jex A.R."/>
            <person name="Gasser R.B."/>
        </authorList>
    </citation>
    <scope>NUCLEOTIDE SEQUENCE [LARGE SCALE GENOMIC DNA]</scope>
    <source>
        <strain evidence="2">PN_DK_2014</strain>
    </source>
</reference>
<proteinExistence type="predicted"/>
<organism evidence="2 3">
    <name type="scientific">Toxocara canis</name>
    <name type="common">Canine roundworm</name>
    <dbReference type="NCBI Taxonomy" id="6265"/>
    <lineage>
        <taxon>Eukaryota</taxon>
        <taxon>Metazoa</taxon>
        <taxon>Ecdysozoa</taxon>
        <taxon>Nematoda</taxon>
        <taxon>Chromadorea</taxon>
        <taxon>Rhabditida</taxon>
        <taxon>Spirurina</taxon>
        <taxon>Ascaridomorpha</taxon>
        <taxon>Ascaridoidea</taxon>
        <taxon>Toxocaridae</taxon>
        <taxon>Toxocara</taxon>
    </lineage>
</organism>
<keyword evidence="1" id="KW-0472">Membrane</keyword>
<dbReference type="OrthoDB" id="5817397at2759"/>
<dbReference type="Proteomes" id="UP000031036">
    <property type="component" value="Unassembled WGS sequence"/>
</dbReference>
<feature type="transmembrane region" description="Helical" evidence="1">
    <location>
        <begin position="269"/>
        <end position="295"/>
    </location>
</feature>
<evidence type="ECO:0000256" key="1">
    <source>
        <dbReference type="SAM" id="Phobius"/>
    </source>
</evidence>
<accession>A0A0B2W3N7</accession>
<keyword evidence="1" id="KW-1133">Transmembrane helix</keyword>
<name>A0A0B2W3N7_TOXCA</name>
<dbReference type="STRING" id="6265.A0A0B2W3N7"/>
<sequence>MGMIGKLLTINTHLTTVLCIAPNSLVICLILTTSHEEIREYRLILAVQSVLEVLTCTMLSLLDLDASVGTKFGVAHEHLACHPAASRSAWYCGLTGSQQSSSKSVKTAVQKEEFSTVVDARSTECRSKAFLKRFFTKRGAVVVIGVAMIVSASIAVSVLSIASIRYSSKFDEIFQQSDVAVFTFNVSHTVFGPVIIAILVSLVLLTYGAVFFTSRQIISITTLPGASERTRRLQRQLTVVMMLQALLPFFFIILPLVSLFVFALTPISLGVYASVVAILFNWEPCAHPFIALYFVNSFRKRICRFFSALMLHCIFCRNYLNSPVLTKVQPAPQQLRGERLFASSPSSQM</sequence>
<dbReference type="SUPFAM" id="SSF81321">
    <property type="entry name" value="Family A G protein-coupled receptor-like"/>
    <property type="match status" value="1"/>
</dbReference>
<dbReference type="EMBL" id="JPKZ01000257">
    <property type="protein sequence ID" value="KHN88212.1"/>
    <property type="molecule type" value="Genomic_DNA"/>
</dbReference>